<dbReference type="Proteomes" id="UP000667802">
    <property type="component" value="Unassembled WGS sequence"/>
</dbReference>
<evidence type="ECO:0000313" key="2">
    <source>
        <dbReference type="Proteomes" id="UP000667802"/>
    </source>
</evidence>
<keyword evidence="2" id="KW-1185">Reference proteome</keyword>
<gene>
    <name evidence="1" type="ORF">G7B40_003490</name>
</gene>
<protein>
    <submittedName>
        <fullName evidence="1">Uncharacterized protein</fullName>
    </submittedName>
</protein>
<evidence type="ECO:0000313" key="1">
    <source>
        <dbReference type="EMBL" id="MDR9893646.1"/>
    </source>
</evidence>
<accession>A0AAP5M3C9</accession>
<proteinExistence type="predicted"/>
<organism evidence="1 2">
    <name type="scientific">Aetokthonos hydrillicola Thurmond2011</name>
    <dbReference type="NCBI Taxonomy" id="2712845"/>
    <lineage>
        <taxon>Bacteria</taxon>
        <taxon>Bacillati</taxon>
        <taxon>Cyanobacteriota</taxon>
        <taxon>Cyanophyceae</taxon>
        <taxon>Nostocales</taxon>
        <taxon>Hapalosiphonaceae</taxon>
        <taxon>Aetokthonos</taxon>
    </lineage>
</organism>
<name>A0AAP5M3C9_9CYAN</name>
<dbReference type="AlphaFoldDB" id="A0AAP5M3C9"/>
<comment type="caution">
    <text evidence="1">The sequence shown here is derived from an EMBL/GenBank/DDBJ whole genome shotgun (WGS) entry which is preliminary data.</text>
</comment>
<sequence>MDDFAIIFSTNEKYLSQALFMYEQLREHGLEKYAWVVPLETLKTEHLECLHTHFNYRVTDVLQMPKNVKLTSNKIFLPKMVPRVKHYILIDTDILILDRRFIDTFLNCADERIVLVGETFLWKEWLSFLGLSAPIEQFPHLLERPYLLETPYVQTGSIGISSQIHESIFDTFVEELTAEYICYGNVTIWGDSIIWNDWVSRFPHLFQLVIPQSCLVLRPDSSGASSKLHIPDLTYKNGILLYHNVPVMALHFTESNGIVRKWNDYQSLLEKLSL</sequence>
<dbReference type="SUPFAM" id="SSF53448">
    <property type="entry name" value="Nucleotide-diphospho-sugar transferases"/>
    <property type="match status" value="1"/>
</dbReference>
<dbReference type="Gene3D" id="3.90.550.10">
    <property type="entry name" value="Spore Coat Polysaccharide Biosynthesis Protein SpsA, Chain A"/>
    <property type="match status" value="1"/>
</dbReference>
<dbReference type="RefSeq" id="WP_208339831.1">
    <property type="nucleotide sequence ID" value="NZ_CAWQFN010000570.1"/>
</dbReference>
<dbReference type="EMBL" id="JAALHA020000001">
    <property type="protein sequence ID" value="MDR9893646.1"/>
    <property type="molecule type" value="Genomic_DNA"/>
</dbReference>
<dbReference type="InterPro" id="IPR029044">
    <property type="entry name" value="Nucleotide-diphossugar_trans"/>
</dbReference>
<reference evidence="2" key="1">
    <citation type="journal article" date="2021" name="Science">
        <title>Hunting the eagle killer: A cyanobacterial neurotoxin causes vacuolar myelinopathy.</title>
        <authorList>
            <person name="Breinlinger S."/>
            <person name="Phillips T.J."/>
            <person name="Haram B.N."/>
            <person name="Mares J."/>
            <person name="Martinez Yerena J.A."/>
            <person name="Hrouzek P."/>
            <person name="Sobotka R."/>
            <person name="Henderson W.M."/>
            <person name="Schmieder P."/>
            <person name="Williams S.M."/>
            <person name="Lauderdale J.D."/>
            <person name="Wilde H.D."/>
            <person name="Gerrin W."/>
            <person name="Kust A."/>
            <person name="Washington J.W."/>
            <person name="Wagner C."/>
            <person name="Geier B."/>
            <person name="Liebeke M."/>
            <person name="Enke H."/>
            <person name="Niedermeyer T.H.J."/>
            <person name="Wilde S.B."/>
        </authorList>
    </citation>
    <scope>NUCLEOTIDE SEQUENCE [LARGE SCALE GENOMIC DNA]</scope>
    <source>
        <strain evidence="2">Thurmond2011</strain>
    </source>
</reference>